<proteinExistence type="predicted"/>
<evidence type="ECO:0000313" key="1">
    <source>
        <dbReference type="EMBL" id="AII26862.1"/>
    </source>
</evidence>
<dbReference type="Proteomes" id="UP000028960">
    <property type="component" value="Segment"/>
</dbReference>
<dbReference type="GeneID" id="22276210"/>
<name>A0A076G5S9_9CAUD</name>
<dbReference type="EMBL" id="KJ888149">
    <property type="protein sequence ID" value="AII26862.1"/>
    <property type="molecule type" value="Genomic_DNA"/>
</dbReference>
<reference evidence="1 2" key="1">
    <citation type="journal article" date="2014" name="Appl. Environ. Microbiol.">
        <title>Combined Use of Bacteriophage K and a Novel Bacteriophage To Reduce Staphylococcus aureus Biofilm Formation.</title>
        <authorList>
            <person name="Alves D.R."/>
            <person name="Gaudion A."/>
            <person name="Bean J.E."/>
            <person name="Perez Esteban P."/>
            <person name="Arnot T.C."/>
            <person name="Harper D.R."/>
            <person name="Kot W."/>
            <person name="Hansen L.H."/>
            <person name="Enright M.C."/>
            <person name="Jenkins A.T."/>
        </authorList>
    </citation>
    <scope>NUCLEOTIDE SEQUENCE [LARGE SCALE GENOMIC DNA]</scope>
</reference>
<accession>A0A076G5S9</accession>
<protein>
    <submittedName>
        <fullName evidence="1">Uncharacterized protein</fullName>
    </submittedName>
</protein>
<keyword evidence="2" id="KW-1185">Reference proteome</keyword>
<dbReference type="KEGG" id="vg:22276210"/>
<sequence length="146" mass="17215">MNIKYIDLVLENCDVVRLEPKDVNRFHIEGITEGIDYYGTYKGTSHINRTRHCTYFGMLIDNPKEIPQVGFAYPDNTNAYEMITAYSDITAIDIIYEDGTNEYIYVDFNEYNDNYNINQKNEYYNNMLEVTITESNSIEEEEESYE</sequence>
<evidence type="ECO:0000313" key="2">
    <source>
        <dbReference type="Proteomes" id="UP000028960"/>
    </source>
</evidence>
<dbReference type="RefSeq" id="YP_009097952.1">
    <property type="nucleotide sequence ID" value="NC_025416.1"/>
</dbReference>
<organism evidence="1 2">
    <name type="scientific">Staphylococcus phage MCE-2014</name>
    <dbReference type="NCBI Taxonomy" id="1524910"/>
    <lineage>
        <taxon>Viruses</taxon>
        <taxon>Duplodnaviria</taxon>
        <taxon>Heunggongvirae</taxon>
        <taxon>Uroviricota</taxon>
        <taxon>Caudoviricetes</taxon>
        <taxon>Herelleviridae</taxon>
        <taxon>Twortvirinae</taxon>
        <taxon>Kayvirus</taxon>
        <taxon>Kayvirus MCE2014</taxon>
    </lineage>
</organism>